<keyword evidence="2" id="KW-0401">Integrin</keyword>
<dbReference type="GO" id="GO:0001726">
    <property type="term" value="C:ruffle"/>
    <property type="evidence" value="ECO:0007669"/>
    <property type="project" value="TreeGrafter"/>
</dbReference>
<dbReference type="GO" id="GO:0007229">
    <property type="term" value="P:integrin-mediated signaling pathway"/>
    <property type="evidence" value="ECO:0007669"/>
    <property type="project" value="UniProtKB-KW"/>
</dbReference>
<dbReference type="InterPro" id="IPR019517">
    <property type="entry name" value="Integrin-bd_ICAP-1"/>
</dbReference>
<dbReference type="GO" id="GO:0030027">
    <property type="term" value="C:lamellipodium"/>
    <property type="evidence" value="ECO:0007669"/>
    <property type="project" value="TreeGrafter"/>
</dbReference>
<dbReference type="GO" id="GO:0071944">
    <property type="term" value="C:cell periphery"/>
    <property type="evidence" value="ECO:0007669"/>
    <property type="project" value="TreeGrafter"/>
</dbReference>
<dbReference type="AlphaFoldDB" id="A0A9Q1BVA8"/>
<dbReference type="Pfam" id="PF10480">
    <property type="entry name" value="ICAP-1_inte_bdg"/>
    <property type="match status" value="1"/>
</dbReference>
<dbReference type="Proteomes" id="UP001152320">
    <property type="component" value="Chromosome 11"/>
</dbReference>
<name>A0A9Q1BVA8_HOLLE</name>
<dbReference type="GO" id="GO:0005178">
    <property type="term" value="F:integrin binding"/>
    <property type="evidence" value="ECO:0007669"/>
    <property type="project" value="TreeGrafter"/>
</dbReference>
<feature type="region of interest" description="Disordered" evidence="1">
    <location>
        <begin position="12"/>
        <end position="39"/>
    </location>
</feature>
<proteinExistence type="predicted"/>
<protein>
    <submittedName>
        <fullName evidence="2">Integrin beta-1-binding protein 1</fullName>
    </submittedName>
</protein>
<dbReference type="Gene3D" id="6.20.360.10">
    <property type="match status" value="1"/>
</dbReference>
<dbReference type="GO" id="GO:0051895">
    <property type="term" value="P:negative regulation of focal adhesion assembly"/>
    <property type="evidence" value="ECO:0007669"/>
    <property type="project" value="TreeGrafter"/>
</dbReference>
<feature type="compositionally biased region" description="Basic and acidic residues" evidence="1">
    <location>
        <begin position="15"/>
        <end position="24"/>
    </location>
</feature>
<evidence type="ECO:0000256" key="1">
    <source>
        <dbReference type="SAM" id="MobiDB-lite"/>
    </source>
</evidence>
<sequence>MSPGCCCFPLRRRDRNGPRAERTRSNGLTSLPSTSATSTSWISPDPIIPVGIKAEEDMTITSLPPEQQTLSENDYSRPLDLSLNFSLRYCGRLQSVQGLQHSEENHQDLIMTIGQAQASGHFIYSDVRNDRIVLNLSKYGIKVMEAPHLSSSGVHYITRWRHSLLEVIRTVHFVDVSNKTFLAIKLGKFGEDVYDSLLFECEETQAHEICYCLQLLFDAVCKPDE</sequence>
<dbReference type="GO" id="GO:1900025">
    <property type="term" value="P:negative regulation of substrate adhesion-dependent cell spreading"/>
    <property type="evidence" value="ECO:0007669"/>
    <property type="project" value="TreeGrafter"/>
</dbReference>
<evidence type="ECO:0000313" key="3">
    <source>
        <dbReference type="Proteomes" id="UP001152320"/>
    </source>
</evidence>
<reference evidence="2" key="1">
    <citation type="submission" date="2021-10" db="EMBL/GenBank/DDBJ databases">
        <title>Tropical sea cucumber genome reveals ecological adaptation and Cuvierian tubules defense mechanism.</title>
        <authorList>
            <person name="Chen T."/>
        </authorList>
    </citation>
    <scope>NUCLEOTIDE SEQUENCE</scope>
    <source>
        <strain evidence="2">Nanhai2018</strain>
        <tissue evidence="2">Muscle</tissue>
    </source>
</reference>
<dbReference type="PANTHER" id="PTHR32055:SF1">
    <property type="entry name" value="INTEGRIN BETA-1-BINDING PROTEIN 1"/>
    <property type="match status" value="1"/>
</dbReference>
<feature type="compositionally biased region" description="Low complexity" evidence="1">
    <location>
        <begin position="28"/>
        <end position="39"/>
    </location>
</feature>
<dbReference type="EMBL" id="JAIZAY010000011">
    <property type="protein sequence ID" value="KAJ8033231.1"/>
    <property type="molecule type" value="Genomic_DNA"/>
</dbReference>
<gene>
    <name evidence="2" type="ORF">HOLleu_23404</name>
</gene>
<dbReference type="OrthoDB" id="10060702at2759"/>
<dbReference type="PANTHER" id="PTHR32055">
    <property type="entry name" value="INTEGRIN BETA-1-BINDING PROTEIN 1"/>
    <property type="match status" value="1"/>
</dbReference>
<organism evidence="2 3">
    <name type="scientific">Holothuria leucospilota</name>
    <name type="common">Black long sea cucumber</name>
    <name type="synonym">Mertensiothuria leucospilota</name>
    <dbReference type="NCBI Taxonomy" id="206669"/>
    <lineage>
        <taxon>Eukaryota</taxon>
        <taxon>Metazoa</taxon>
        <taxon>Echinodermata</taxon>
        <taxon>Eleutherozoa</taxon>
        <taxon>Echinozoa</taxon>
        <taxon>Holothuroidea</taxon>
        <taxon>Aspidochirotacea</taxon>
        <taxon>Aspidochirotida</taxon>
        <taxon>Holothuriidae</taxon>
        <taxon>Holothuria</taxon>
    </lineage>
</organism>
<evidence type="ECO:0000313" key="2">
    <source>
        <dbReference type="EMBL" id="KAJ8033231.1"/>
    </source>
</evidence>
<dbReference type="GO" id="GO:0005856">
    <property type="term" value="C:cytoskeleton"/>
    <property type="evidence" value="ECO:0007669"/>
    <property type="project" value="TreeGrafter"/>
</dbReference>
<accession>A0A9Q1BVA8</accession>
<comment type="caution">
    <text evidence="2">The sequence shown here is derived from an EMBL/GenBank/DDBJ whole genome shotgun (WGS) entry which is preliminary data.</text>
</comment>
<keyword evidence="3" id="KW-1185">Reference proteome</keyword>